<dbReference type="InterPro" id="IPR000182">
    <property type="entry name" value="GNAT_dom"/>
</dbReference>
<dbReference type="EMBL" id="LYND01000111">
    <property type="protein sequence ID" value="ODA09714.1"/>
    <property type="molecule type" value="Genomic_DNA"/>
</dbReference>
<dbReference type="Proteomes" id="UP001229409">
    <property type="component" value="Unassembled WGS sequence"/>
</dbReference>
<reference evidence="5" key="1">
    <citation type="submission" date="2016-05" db="EMBL/GenBank/DDBJ databases">
        <title>Whole genome shotgun sequencing of cultured foodborne pathogen.</title>
        <authorList>
            <person name="Zheng J."/>
            <person name="Timme R."/>
            <person name="Allard M."/>
            <person name="Strain E."/>
            <person name="Luo Y."/>
            <person name="Brown E."/>
        </authorList>
    </citation>
    <scope>NUCLEOTIDE SEQUENCE [LARGE SCALE GENOMIC DNA]</scope>
    <source>
        <strain evidence="5">CFSAN034343</strain>
    </source>
</reference>
<dbReference type="PROSITE" id="PS51186">
    <property type="entry name" value="GNAT"/>
    <property type="match status" value="1"/>
</dbReference>
<name>A0A074LFV8_PAEPO</name>
<dbReference type="EC" id="2.-.-.-" evidence="2"/>
<dbReference type="PANTHER" id="PTHR43441">
    <property type="entry name" value="RIBOSOMAL-PROTEIN-SERINE ACETYLTRANSFERASE"/>
    <property type="match status" value="1"/>
</dbReference>
<evidence type="ECO:0000313" key="2">
    <source>
        <dbReference type="EMBL" id="MDH2331428.1"/>
    </source>
</evidence>
<dbReference type="Proteomes" id="UP000094974">
    <property type="component" value="Unassembled WGS sequence"/>
</dbReference>
<dbReference type="GO" id="GO:0008999">
    <property type="term" value="F:protein-N-terminal-alanine acetyltransferase activity"/>
    <property type="evidence" value="ECO:0007669"/>
    <property type="project" value="TreeGrafter"/>
</dbReference>
<evidence type="ECO:0000313" key="3">
    <source>
        <dbReference type="EMBL" id="ODA09714.1"/>
    </source>
</evidence>
<keyword evidence="2" id="KW-0808">Transferase</keyword>
<reference evidence="2" key="4">
    <citation type="submission" date="2023-04" db="EMBL/GenBank/DDBJ databases">
        <title>Uncovering the Secrets of Slow-Growing Bacteria in Tropical Savanna Soil through Cultivation and Genomic Analysis.</title>
        <authorList>
            <person name="Goncalves O.S."/>
            <person name="Santana M.F."/>
        </authorList>
    </citation>
    <scope>NUCLEOTIDE SEQUENCE</scope>
    <source>
        <strain evidence="2">ANTI</strain>
    </source>
</reference>
<accession>A0A074LFV8</accession>
<feature type="domain" description="N-acetyltransferase" evidence="1">
    <location>
        <begin position="10"/>
        <end position="171"/>
    </location>
</feature>
<dbReference type="PANTHER" id="PTHR43441:SF12">
    <property type="entry name" value="RIBOSOMAL N-ACETYLTRANSFERASE YDAF-RELATED"/>
    <property type="match status" value="1"/>
</dbReference>
<dbReference type="GO" id="GO:0005737">
    <property type="term" value="C:cytoplasm"/>
    <property type="evidence" value="ECO:0007669"/>
    <property type="project" value="TreeGrafter"/>
</dbReference>
<evidence type="ECO:0000259" key="1">
    <source>
        <dbReference type="PROSITE" id="PS51186"/>
    </source>
</evidence>
<gene>
    <name evidence="3" type="ORF">A7312_00900</name>
    <name evidence="4" type="ORF">MF626_004329</name>
    <name evidence="2" type="ORF">QDS18_11125</name>
</gene>
<protein>
    <submittedName>
        <fullName evidence="3">Alanine acetyltransferase</fullName>
    </submittedName>
    <submittedName>
        <fullName evidence="4">GNAT family protein</fullName>
        <ecNumber evidence="2">2.-.-.-</ecNumber>
    </submittedName>
</protein>
<dbReference type="AlphaFoldDB" id="A0A074LFV8"/>
<reference evidence="4" key="3">
    <citation type="submission" date="2022-11" db="EMBL/GenBank/DDBJ databases">
        <authorList>
            <person name="Vasilchenko N.G."/>
            <person name="Prazdnova E.V."/>
            <person name="Gorovtsov A.V."/>
            <person name="Chistyakov V.A."/>
            <person name="Pak M.L."/>
        </authorList>
    </citation>
    <scope>NUCLEOTIDE SEQUENCE</scope>
    <source>
        <strain evidence="4">R 4.5</strain>
    </source>
</reference>
<dbReference type="RefSeq" id="WP_028540721.1">
    <property type="nucleotide sequence ID" value="NZ_CP011420.1"/>
</dbReference>
<dbReference type="GO" id="GO:1990189">
    <property type="term" value="F:protein N-terminal-serine acetyltransferase activity"/>
    <property type="evidence" value="ECO:0007669"/>
    <property type="project" value="TreeGrafter"/>
</dbReference>
<proteinExistence type="predicted"/>
<dbReference type="Proteomes" id="UP001055784">
    <property type="component" value="Chromosome"/>
</dbReference>
<dbReference type="EMBL" id="CP097770">
    <property type="protein sequence ID" value="URJ49916.1"/>
    <property type="molecule type" value="Genomic_DNA"/>
</dbReference>
<keyword evidence="5" id="KW-1185">Reference proteome</keyword>
<dbReference type="InterPro" id="IPR051908">
    <property type="entry name" value="Ribosomal_N-acetyltransferase"/>
</dbReference>
<dbReference type="Gene3D" id="3.40.630.30">
    <property type="match status" value="1"/>
</dbReference>
<reference evidence="3" key="2">
    <citation type="submission" date="2016-05" db="EMBL/GenBank/DDBJ databases">
        <authorList>
            <person name="Zheng J."/>
            <person name="Timme R."/>
            <person name="Allard M."/>
            <person name="Strain E."/>
            <person name="Luo Y."/>
            <person name="Brown E."/>
        </authorList>
    </citation>
    <scope>NUCLEOTIDE SEQUENCE</scope>
    <source>
        <strain evidence="3">CFSAN034343</strain>
    </source>
</reference>
<dbReference type="Pfam" id="PF13302">
    <property type="entry name" value="Acetyltransf_3"/>
    <property type="match status" value="1"/>
</dbReference>
<dbReference type="EMBL" id="JARVWT010000003">
    <property type="protein sequence ID" value="MDH2331428.1"/>
    <property type="molecule type" value="Genomic_DNA"/>
</dbReference>
<evidence type="ECO:0000313" key="4">
    <source>
        <dbReference type="EMBL" id="URJ49916.1"/>
    </source>
</evidence>
<evidence type="ECO:0000313" key="6">
    <source>
        <dbReference type="Proteomes" id="UP001055784"/>
    </source>
</evidence>
<evidence type="ECO:0000313" key="5">
    <source>
        <dbReference type="Proteomes" id="UP000094974"/>
    </source>
</evidence>
<organism evidence="4 6">
    <name type="scientific">Paenibacillus polymyxa</name>
    <name type="common">Bacillus polymyxa</name>
    <dbReference type="NCBI Taxonomy" id="1406"/>
    <lineage>
        <taxon>Bacteria</taxon>
        <taxon>Bacillati</taxon>
        <taxon>Bacillota</taxon>
        <taxon>Bacilli</taxon>
        <taxon>Bacillales</taxon>
        <taxon>Paenibacillaceae</taxon>
        <taxon>Paenibacillus</taxon>
    </lineage>
</organism>
<dbReference type="eggNOG" id="COG1670">
    <property type="taxonomic scope" value="Bacteria"/>
</dbReference>
<dbReference type="SUPFAM" id="SSF55729">
    <property type="entry name" value="Acyl-CoA N-acyltransferases (Nat)"/>
    <property type="match status" value="1"/>
</dbReference>
<sequence length="182" mass="21092">MFTYALDERTVLRPLTKEHVQPLFELIEMSRDRLRQWLPWVDSTTEISHTEQFVQGALKQAAENGSLTAGIWIDNELAGIISYHEINWTHRSVSIGYWLGHGYEGQGLMTSACRVFVEYALMELDLHRVEIRCATTNRRSRGIPERLGFVLEGIVREAELLPDGYMNHAVYGMLQNEWKQLR</sequence>
<dbReference type="InterPro" id="IPR016181">
    <property type="entry name" value="Acyl_CoA_acyltransferase"/>
</dbReference>